<dbReference type="PANTHER" id="PTHR30589:SF0">
    <property type="entry name" value="PHOSPHATIDYLGLYCEROL--PROLIPOPROTEIN DIACYLGLYCERYL TRANSFERASE"/>
    <property type="match status" value="1"/>
</dbReference>
<comment type="similarity">
    <text evidence="1 7">Belongs to the Lgt family.</text>
</comment>
<feature type="transmembrane region" description="Helical" evidence="7">
    <location>
        <begin position="97"/>
        <end position="114"/>
    </location>
</feature>
<evidence type="ECO:0000256" key="4">
    <source>
        <dbReference type="ARBA" id="ARBA00022692"/>
    </source>
</evidence>
<evidence type="ECO:0000256" key="2">
    <source>
        <dbReference type="ARBA" id="ARBA00022475"/>
    </source>
</evidence>
<evidence type="ECO:0000256" key="1">
    <source>
        <dbReference type="ARBA" id="ARBA00007150"/>
    </source>
</evidence>
<comment type="caution">
    <text evidence="8">The sequence shown here is derived from an EMBL/GenBank/DDBJ whole genome shotgun (WGS) entry which is preliminary data.</text>
</comment>
<feature type="transmembrane region" description="Helical" evidence="7">
    <location>
        <begin position="213"/>
        <end position="232"/>
    </location>
</feature>
<feature type="transmembrane region" description="Helical" evidence="7">
    <location>
        <begin position="187"/>
        <end position="206"/>
    </location>
</feature>
<feature type="transmembrane region" description="Helical" evidence="7">
    <location>
        <begin position="121"/>
        <end position="140"/>
    </location>
</feature>
<evidence type="ECO:0000313" key="9">
    <source>
        <dbReference type="Proteomes" id="UP000070224"/>
    </source>
</evidence>
<evidence type="ECO:0000313" key="8">
    <source>
        <dbReference type="EMBL" id="KXB76045.1"/>
    </source>
</evidence>
<dbReference type="STRING" id="322095.HMPREF3185_01207"/>
<gene>
    <name evidence="7" type="primary">lgt</name>
    <name evidence="8" type="ORF">HMPREF3185_01207</name>
</gene>
<dbReference type="UniPathway" id="UPA00664"/>
<keyword evidence="3 7" id="KW-0808">Transferase</keyword>
<feature type="transmembrane region" description="Helical" evidence="7">
    <location>
        <begin position="20"/>
        <end position="36"/>
    </location>
</feature>
<keyword evidence="4 7" id="KW-0812">Transmembrane</keyword>
<dbReference type="EMBL" id="LSDK01000080">
    <property type="protein sequence ID" value="KXB76045.1"/>
    <property type="molecule type" value="Genomic_DNA"/>
</dbReference>
<sequence>MLSAITWDVDPVIIDIFGRGIRWYGLLFALGLLILGPMIEERIWKRERLPEEWMNSLYIYVVLGTVIGARLGHVLFYNPSYYLAHPGDILKVWEGGLASHGGTIGIILAVWIYSRRVTKKSILWTLDRLAVPTGLAAALIRMGNLMNSEIFGRPTDAPWGFIFPRASEFAGYAERGMVIPACHPTQIYEALAYLLVFALCMYLYWVRDAARRYSGLILGYFLTGVFGFRFFVESIKNVQEAWEVNMVASYGINMGQLLSIPFVVAGIALIVYAYRHPLSPEPLDKKKS</sequence>
<keyword evidence="6 7" id="KW-0472">Membrane</keyword>
<comment type="pathway">
    <text evidence="7">Protein modification; lipoprotein biosynthesis (diacylglyceryl transfer).</text>
</comment>
<dbReference type="NCBIfam" id="TIGR00544">
    <property type="entry name" value="lgt"/>
    <property type="match status" value="1"/>
</dbReference>
<proteinExistence type="inferred from homology"/>
<dbReference type="RefSeq" id="WP_060935488.1">
    <property type="nucleotide sequence ID" value="NZ_KQ960446.1"/>
</dbReference>
<dbReference type="InterPro" id="IPR001640">
    <property type="entry name" value="Lgt"/>
</dbReference>
<dbReference type="HAMAP" id="MF_01147">
    <property type="entry name" value="Lgt"/>
    <property type="match status" value="1"/>
</dbReference>
<feature type="binding site" evidence="7">
    <location>
        <position position="141"/>
    </location>
    <ligand>
        <name>a 1,2-diacyl-sn-glycero-3-phospho-(1'-sn-glycerol)</name>
        <dbReference type="ChEBI" id="CHEBI:64716"/>
    </ligand>
</feature>
<keyword evidence="8" id="KW-0449">Lipoprotein</keyword>
<organism evidence="8 9">
    <name type="scientific">Porphyromonas somerae</name>
    <dbReference type="NCBI Taxonomy" id="322095"/>
    <lineage>
        <taxon>Bacteria</taxon>
        <taxon>Pseudomonadati</taxon>
        <taxon>Bacteroidota</taxon>
        <taxon>Bacteroidia</taxon>
        <taxon>Bacteroidales</taxon>
        <taxon>Porphyromonadaceae</taxon>
        <taxon>Porphyromonas</taxon>
    </lineage>
</organism>
<dbReference type="GO" id="GO:0005886">
    <property type="term" value="C:plasma membrane"/>
    <property type="evidence" value="ECO:0007669"/>
    <property type="project" value="UniProtKB-SubCell"/>
</dbReference>
<dbReference type="Proteomes" id="UP000070224">
    <property type="component" value="Unassembled WGS sequence"/>
</dbReference>
<comment type="catalytic activity">
    <reaction evidence="7">
        <text>L-cysteinyl-[prolipoprotein] + a 1,2-diacyl-sn-glycero-3-phospho-(1'-sn-glycerol) = an S-1,2-diacyl-sn-glyceryl-L-cysteinyl-[prolipoprotein] + sn-glycerol 1-phosphate + H(+)</text>
        <dbReference type="Rhea" id="RHEA:56712"/>
        <dbReference type="Rhea" id="RHEA-COMP:14679"/>
        <dbReference type="Rhea" id="RHEA-COMP:14680"/>
        <dbReference type="ChEBI" id="CHEBI:15378"/>
        <dbReference type="ChEBI" id="CHEBI:29950"/>
        <dbReference type="ChEBI" id="CHEBI:57685"/>
        <dbReference type="ChEBI" id="CHEBI:64716"/>
        <dbReference type="ChEBI" id="CHEBI:140658"/>
        <dbReference type="EC" id="2.5.1.145"/>
    </reaction>
</comment>
<name>A0A134B7X8_9PORP</name>
<evidence type="ECO:0000256" key="7">
    <source>
        <dbReference type="HAMAP-Rule" id="MF_01147"/>
    </source>
</evidence>
<reference evidence="9" key="1">
    <citation type="submission" date="2016-01" db="EMBL/GenBank/DDBJ databases">
        <authorList>
            <person name="Mitreva M."/>
            <person name="Pepin K.H."/>
            <person name="Mihindukulasuriya K.A."/>
            <person name="Fulton R."/>
            <person name="Fronick C."/>
            <person name="O'Laughlin M."/>
            <person name="Miner T."/>
            <person name="Herter B."/>
            <person name="Rosa B.A."/>
            <person name="Cordes M."/>
            <person name="Tomlinson C."/>
            <person name="Wollam A."/>
            <person name="Palsikar V.B."/>
            <person name="Mardis E.R."/>
            <person name="Wilson R.K."/>
        </authorList>
    </citation>
    <scope>NUCLEOTIDE SEQUENCE [LARGE SCALE GENOMIC DNA]</scope>
    <source>
        <strain evidence="9">KA00683</strain>
    </source>
</reference>
<dbReference type="GO" id="GO:0042158">
    <property type="term" value="P:lipoprotein biosynthetic process"/>
    <property type="evidence" value="ECO:0007669"/>
    <property type="project" value="UniProtKB-UniRule"/>
</dbReference>
<dbReference type="PATRIC" id="fig|322095.3.peg.1193"/>
<evidence type="ECO:0000256" key="6">
    <source>
        <dbReference type="ARBA" id="ARBA00023136"/>
    </source>
</evidence>
<keyword evidence="2 7" id="KW-1003">Cell membrane</keyword>
<protein>
    <recommendedName>
        <fullName evidence="7">Phosphatidylglycerol--prolipoprotein diacylglyceryl transferase</fullName>
        <ecNumber evidence="7">2.5.1.145</ecNumber>
    </recommendedName>
</protein>
<evidence type="ECO:0000256" key="5">
    <source>
        <dbReference type="ARBA" id="ARBA00022989"/>
    </source>
</evidence>
<feature type="transmembrane region" description="Helical" evidence="7">
    <location>
        <begin position="252"/>
        <end position="274"/>
    </location>
</feature>
<comment type="function">
    <text evidence="7">Catalyzes the transfer of the diacylglyceryl group from phosphatidylglycerol to the sulfhydryl group of the N-terminal cysteine of a prolipoprotein, the first step in the formation of mature lipoproteins.</text>
</comment>
<dbReference type="GO" id="GO:0008961">
    <property type="term" value="F:phosphatidylglycerol-prolipoprotein diacylglyceryl transferase activity"/>
    <property type="evidence" value="ECO:0007669"/>
    <property type="project" value="UniProtKB-UniRule"/>
</dbReference>
<keyword evidence="5 7" id="KW-1133">Transmembrane helix</keyword>
<dbReference type="OrthoDB" id="871140at2"/>
<dbReference type="AlphaFoldDB" id="A0A134B7X8"/>
<keyword evidence="9" id="KW-1185">Reference proteome</keyword>
<evidence type="ECO:0000256" key="3">
    <source>
        <dbReference type="ARBA" id="ARBA00022679"/>
    </source>
</evidence>
<accession>A0A134B7X8</accession>
<comment type="subcellular location">
    <subcellularLocation>
        <location evidence="7">Cell membrane</location>
        <topology evidence="7">Multi-pass membrane protein</topology>
    </subcellularLocation>
</comment>
<feature type="transmembrane region" description="Helical" evidence="7">
    <location>
        <begin position="57"/>
        <end position="77"/>
    </location>
</feature>
<dbReference type="Pfam" id="PF01790">
    <property type="entry name" value="LGT"/>
    <property type="match status" value="1"/>
</dbReference>
<dbReference type="EC" id="2.5.1.145" evidence="7"/>
<dbReference type="PANTHER" id="PTHR30589">
    <property type="entry name" value="PROLIPOPROTEIN DIACYLGLYCERYL TRANSFERASE"/>
    <property type="match status" value="1"/>
</dbReference>